<accession>A0A1M6TRJ6</accession>
<organism evidence="4 5">
    <name type="scientific">Hespellia stercorisuis DSM 15480</name>
    <dbReference type="NCBI Taxonomy" id="1121950"/>
    <lineage>
        <taxon>Bacteria</taxon>
        <taxon>Bacillati</taxon>
        <taxon>Bacillota</taxon>
        <taxon>Clostridia</taxon>
        <taxon>Lachnospirales</taxon>
        <taxon>Lachnospiraceae</taxon>
        <taxon>Hespellia</taxon>
    </lineage>
</organism>
<dbReference type="AlphaFoldDB" id="A0A1M6TRJ6"/>
<dbReference type="SUPFAM" id="SSF51445">
    <property type="entry name" value="(Trans)glycosidases"/>
    <property type="match status" value="1"/>
</dbReference>
<sequence>MSLNGIDISSYQQGLDLGTVPCEFAIIKATEGTSYVNPSCETHFQQGRAAGKKLGVYHFARGGDAGIEADFFLSNIRGYLGSVLLALDWEADVVKYGPGYAKAWLDRVQSRTGVKPLVYMSNSVVNQYDWSDVVRADYGLWNAGYYAGYRPMGYNPDAPIYGQLGAWGNCAVYQYTSSGRLQNWGGNLDLNVFYGDRNAWDAYVKGTVQRPESPQPVTPPKPSGSAPSVVDFVYSVRAGGVIYEEVTNLNDYAGVRGVPITDVAIRCSRGSVRYRVHVLGGGWLPFVTGYNWSDHVYGYAGNGQQIDAVEVYYYTPADIVQSYGYQKAQYRVSPVNGGYFSWQYDNERTGGQDGYAGGFNIPIDRFQIF</sequence>
<dbReference type="InterPro" id="IPR017853">
    <property type="entry name" value="GH"/>
</dbReference>
<evidence type="ECO:0000313" key="5">
    <source>
        <dbReference type="Proteomes" id="UP000184301"/>
    </source>
</evidence>
<dbReference type="GO" id="GO:0009253">
    <property type="term" value="P:peptidoglycan catabolic process"/>
    <property type="evidence" value="ECO:0007669"/>
    <property type="project" value="InterPro"/>
</dbReference>
<proteinExistence type="inferred from homology"/>
<dbReference type="RefSeq" id="WP_073112478.1">
    <property type="nucleotide sequence ID" value="NZ_FQZY01000062.1"/>
</dbReference>
<dbReference type="PROSITE" id="PS51904">
    <property type="entry name" value="GLYCOSYL_HYDROL_F25_2"/>
    <property type="match status" value="1"/>
</dbReference>
<keyword evidence="5" id="KW-1185">Reference proteome</keyword>
<dbReference type="PANTHER" id="PTHR34135:SF2">
    <property type="entry name" value="LYSOZYME"/>
    <property type="match status" value="1"/>
</dbReference>
<dbReference type="Gene3D" id="3.20.20.80">
    <property type="entry name" value="Glycosidases"/>
    <property type="match status" value="1"/>
</dbReference>
<reference evidence="4 5" key="1">
    <citation type="submission" date="2016-11" db="EMBL/GenBank/DDBJ databases">
        <authorList>
            <person name="Jaros S."/>
            <person name="Januszkiewicz K."/>
            <person name="Wedrychowicz H."/>
        </authorList>
    </citation>
    <scope>NUCLEOTIDE SEQUENCE [LARGE SCALE GENOMIC DNA]</scope>
    <source>
        <strain evidence="4 5">DSM 15480</strain>
    </source>
</reference>
<evidence type="ECO:0000256" key="3">
    <source>
        <dbReference type="ARBA" id="ARBA00023295"/>
    </source>
</evidence>
<dbReference type="GO" id="GO:0003796">
    <property type="term" value="F:lysozyme activity"/>
    <property type="evidence" value="ECO:0007669"/>
    <property type="project" value="InterPro"/>
</dbReference>
<evidence type="ECO:0000256" key="2">
    <source>
        <dbReference type="ARBA" id="ARBA00022801"/>
    </source>
</evidence>
<dbReference type="GO" id="GO:0016998">
    <property type="term" value="P:cell wall macromolecule catabolic process"/>
    <property type="evidence" value="ECO:0007669"/>
    <property type="project" value="InterPro"/>
</dbReference>
<dbReference type="SMART" id="SM00641">
    <property type="entry name" value="Glyco_25"/>
    <property type="match status" value="1"/>
</dbReference>
<gene>
    <name evidence="4" type="ORF">SAMN02745243_03302</name>
</gene>
<dbReference type="STRING" id="1121950.SAMN02745243_03302"/>
<dbReference type="OrthoDB" id="9783374at2"/>
<dbReference type="Proteomes" id="UP000184301">
    <property type="component" value="Unassembled WGS sequence"/>
</dbReference>
<evidence type="ECO:0000256" key="1">
    <source>
        <dbReference type="ARBA" id="ARBA00010646"/>
    </source>
</evidence>
<keyword evidence="3" id="KW-0326">Glycosidase</keyword>
<dbReference type="GO" id="GO:0016052">
    <property type="term" value="P:carbohydrate catabolic process"/>
    <property type="evidence" value="ECO:0007669"/>
    <property type="project" value="TreeGrafter"/>
</dbReference>
<dbReference type="InterPro" id="IPR018077">
    <property type="entry name" value="Glyco_hydro_fam25_subgr"/>
</dbReference>
<comment type="similarity">
    <text evidence="1">Belongs to the glycosyl hydrolase 25 family.</text>
</comment>
<protein>
    <submittedName>
        <fullName evidence="4">Glycosyl hydrolases family 25</fullName>
    </submittedName>
</protein>
<dbReference type="InterPro" id="IPR002053">
    <property type="entry name" value="Glyco_hydro_25"/>
</dbReference>
<dbReference type="Pfam" id="PF01183">
    <property type="entry name" value="Glyco_hydro_25"/>
    <property type="match status" value="1"/>
</dbReference>
<dbReference type="EMBL" id="FQZY01000062">
    <property type="protein sequence ID" value="SHK59540.1"/>
    <property type="molecule type" value="Genomic_DNA"/>
</dbReference>
<name>A0A1M6TRJ6_9FIRM</name>
<keyword evidence="2 4" id="KW-0378">Hydrolase</keyword>
<dbReference type="PANTHER" id="PTHR34135">
    <property type="entry name" value="LYSOZYME"/>
    <property type="match status" value="1"/>
</dbReference>
<evidence type="ECO:0000313" key="4">
    <source>
        <dbReference type="EMBL" id="SHK59540.1"/>
    </source>
</evidence>